<dbReference type="PIRSF" id="PIRSF016578">
    <property type="entry name" value="HsaA"/>
    <property type="match status" value="1"/>
</dbReference>
<gene>
    <name evidence="3" type="ORF">E0W69_015240</name>
</gene>
<dbReference type="Proteomes" id="UP000292424">
    <property type="component" value="Chromosome"/>
</dbReference>
<evidence type="ECO:0000313" key="3">
    <source>
        <dbReference type="EMBL" id="QES89955.1"/>
    </source>
</evidence>
<dbReference type="GO" id="GO:0050660">
    <property type="term" value="F:flavin adenine dinucleotide binding"/>
    <property type="evidence" value="ECO:0007669"/>
    <property type="project" value="InterPro"/>
</dbReference>
<evidence type="ECO:0000256" key="1">
    <source>
        <dbReference type="ARBA" id="ARBA00023002"/>
    </source>
</evidence>
<dbReference type="GO" id="GO:0016627">
    <property type="term" value="F:oxidoreductase activity, acting on the CH-CH group of donors"/>
    <property type="evidence" value="ECO:0007669"/>
    <property type="project" value="InterPro"/>
</dbReference>
<dbReference type="InterPro" id="IPR046373">
    <property type="entry name" value="Acyl-CoA_Oxase/DH_mid-dom_sf"/>
</dbReference>
<keyword evidence="1" id="KW-0560">Oxidoreductase</keyword>
<proteinExistence type="predicted"/>
<protein>
    <submittedName>
        <fullName evidence="3">Acyl-CoA dehydrogenase</fullName>
    </submittedName>
</protein>
<dbReference type="InterPro" id="IPR013107">
    <property type="entry name" value="Acyl-CoA_DH_C"/>
</dbReference>
<sequence length="359" mass="40212">MNLNIANHPSELLKKEWIEIIRTDAAQAEKNKRLTDKQLALFYSQKWFLALVPKIYGGLEWTLPEIVRFEEAIGWVDGSAGWVFTLCSGAGWFGGYLDENFAKLIFANPKACLAGSGAPTGIFEALENEYQISGNWKYASGAPDATVFTANCISKNDSEIIQSFCFLKNEVGISSSWSEIGLVASAGHSFELVKNEVPKNRIFAIDENHPIINTALYRYPFHPLAGATVGANLSGMTIHFIEECKKYFSIKKGKDGNLLSENAHLNSIVLDLEGQLENVRQELFTNVESTWQDVVAEKLDIDYSHVNESAQSLARTCRDIVNMLFPYCGLTIMHHDTLLNQIWRDFQTGSQHALFFPEL</sequence>
<dbReference type="InterPro" id="IPR009100">
    <property type="entry name" value="AcylCoA_DH/oxidase_NM_dom_sf"/>
</dbReference>
<reference evidence="3 4" key="1">
    <citation type="submission" date="2019-09" db="EMBL/GenBank/DDBJ databases">
        <title>Complete genome sequence of Arachidicoccus sp. B3-10 isolated from apple orchard soil.</title>
        <authorList>
            <person name="Kim H.S."/>
            <person name="Han K.-I."/>
            <person name="Suh M.K."/>
            <person name="Lee K.C."/>
            <person name="Eom M.K."/>
            <person name="Kim J.-S."/>
            <person name="Kang S.W."/>
            <person name="Sin Y."/>
            <person name="Lee J.-S."/>
        </authorList>
    </citation>
    <scope>NUCLEOTIDE SEQUENCE [LARGE SCALE GENOMIC DNA]</scope>
    <source>
        <strain evidence="3 4">B3-10</strain>
    </source>
</reference>
<dbReference type="InterPro" id="IPR037069">
    <property type="entry name" value="AcylCoA_DH/ox_N_sf"/>
</dbReference>
<evidence type="ECO:0000313" key="4">
    <source>
        <dbReference type="Proteomes" id="UP000292424"/>
    </source>
</evidence>
<evidence type="ECO:0000259" key="2">
    <source>
        <dbReference type="Pfam" id="PF08028"/>
    </source>
</evidence>
<keyword evidence="4" id="KW-1185">Reference proteome</keyword>
<accession>A0A5P2G390</accession>
<dbReference type="Pfam" id="PF08028">
    <property type="entry name" value="Acyl-CoA_dh_2"/>
    <property type="match status" value="1"/>
</dbReference>
<dbReference type="Gene3D" id="2.40.110.10">
    <property type="entry name" value="Butyryl-CoA Dehydrogenase, subunit A, domain 2"/>
    <property type="match status" value="1"/>
</dbReference>
<organism evidence="3 4">
    <name type="scientific">Rhizosphaericola mali</name>
    <dbReference type="NCBI Taxonomy" id="2545455"/>
    <lineage>
        <taxon>Bacteria</taxon>
        <taxon>Pseudomonadati</taxon>
        <taxon>Bacteroidota</taxon>
        <taxon>Chitinophagia</taxon>
        <taxon>Chitinophagales</taxon>
        <taxon>Chitinophagaceae</taxon>
        <taxon>Rhizosphaericola</taxon>
    </lineage>
</organism>
<dbReference type="Gene3D" id="1.20.140.10">
    <property type="entry name" value="Butyryl-CoA Dehydrogenase, subunit A, domain 3"/>
    <property type="match status" value="1"/>
</dbReference>
<feature type="domain" description="Acyl-CoA dehydrogenase C-terminal" evidence="2">
    <location>
        <begin position="257"/>
        <end position="355"/>
    </location>
</feature>
<dbReference type="OrthoDB" id="1170793at2"/>
<name>A0A5P2G390_9BACT</name>
<dbReference type="KEGG" id="arac:E0W69_015240"/>
<dbReference type="Gene3D" id="1.10.540.10">
    <property type="entry name" value="Acyl-CoA dehydrogenase/oxidase, N-terminal domain"/>
    <property type="match status" value="1"/>
</dbReference>
<dbReference type="EMBL" id="CP044016">
    <property type="protein sequence ID" value="QES89955.1"/>
    <property type="molecule type" value="Genomic_DNA"/>
</dbReference>
<dbReference type="SUPFAM" id="SSF56645">
    <property type="entry name" value="Acyl-CoA dehydrogenase NM domain-like"/>
    <property type="match status" value="1"/>
</dbReference>
<dbReference type="AlphaFoldDB" id="A0A5P2G390"/>